<proteinExistence type="predicted"/>
<accession>A0A7R8W5U4</accession>
<organism evidence="1">
    <name type="scientific">Cyprideis torosa</name>
    <dbReference type="NCBI Taxonomy" id="163714"/>
    <lineage>
        <taxon>Eukaryota</taxon>
        <taxon>Metazoa</taxon>
        <taxon>Ecdysozoa</taxon>
        <taxon>Arthropoda</taxon>
        <taxon>Crustacea</taxon>
        <taxon>Oligostraca</taxon>
        <taxon>Ostracoda</taxon>
        <taxon>Podocopa</taxon>
        <taxon>Podocopida</taxon>
        <taxon>Cytherocopina</taxon>
        <taxon>Cytheroidea</taxon>
        <taxon>Cytherideidae</taxon>
        <taxon>Cyprideis</taxon>
    </lineage>
</organism>
<evidence type="ECO:0000313" key="1">
    <source>
        <dbReference type="EMBL" id="CAD7225466.1"/>
    </source>
</evidence>
<protein>
    <submittedName>
        <fullName evidence="1">Uncharacterized protein</fullName>
    </submittedName>
</protein>
<sequence length="331" mass="38020">MGGPPLRKEKRRNPRKTDWDKYREELHRRLRGGAEGDLETAQGIEELVQALTEAILKSFEAACPLRPVGVTSRPKWPTEIKELQLRARRAQRRAFRTKTEEDWGVKVEAQRQFKRALRKFERDTWRKYCGEMEGMTPTARLVKVLKQDNRVQMGMLKKRDGSFTGTPEEALDLLLQDHFPAEEGGVVEEQVERALADEASIEEAKMYTDGSRMGNKTGMGFLIQVPGEEDVEVSVPLGETPTVYQAEVSILMMNSREADNEREMKNSGDDDPVEKMLTKAGCLNQHYAIQECMAEYKDWRKCQKEVAAFRDCINSSQEKGENVRYVQKNRD</sequence>
<dbReference type="PANTHER" id="PTHR13639">
    <property type="entry name" value="CYTOCHROME C OXIDASE ASSEMBLY FACTOR 4 HOMOLOG, MITOCHONDRIAL"/>
    <property type="match status" value="1"/>
</dbReference>
<dbReference type="EMBL" id="OB660579">
    <property type="protein sequence ID" value="CAD7225466.1"/>
    <property type="molecule type" value="Genomic_DNA"/>
</dbReference>
<dbReference type="PANTHER" id="PTHR13639:SF2">
    <property type="entry name" value="CYTOCHROME C OXIDASE ASSEMBLY FACTOR 4 HOMOLOG, MITOCHONDRIAL"/>
    <property type="match status" value="1"/>
</dbReference>
<dbReference type="InterPro" id="IPR039870">
    <property type="entry name" value="Coa4-like"/>
</dbReference>
<dbReference type="AlphaFoldDB" id="A0A7R8W5U4"/>
<gene>
    <name evidence="1" type="ORF">CTOB1V02_LOCUS3406</name>
</gene>
<dbReference type="GO" id="GO:0033617">
    <property type="term" value="P:mitochondrial respiratory chain complex IV assembly"/>
    <property type="evidence" value="ECO:0007669"/>
    <property type="project" value="InterPro"/>
</dbReference>
<reference evidence="1" key="1">
    <citation type="submission" date="2020-11" db="EMBL/GenBank/DDBJ databases">
        <authorList>
            <person name="Tran Van P."/>
        </authorList>
    </citation>
    <scope>NUCLEOTIDE SEQUENCE</scope>
</reference>
<name>A0A7R8W5U4_9CRUS</name>
<dbReference type="OrthoDB" id="5586401at2759"/>
<dbReference type="GO" id="GO:0005758">
    <property type="term" value="C:mitochondrial intermembrane space"/>
    <property type="evidence" value="ECO:0007669"/>
    <property type="project" value="InterPro"/>
</dbReference>